<keyword evidence="4 6" id="KW-1133">Transmembrane helix</keyword>
<keyword evidence="3" id="KW-0201">Cytochrome c-type biogenesis</keyword>
<reference evidence="8 9" key="1">
    <citation type="submission" date="2016-10" db="EMBL/GenBank/DDBJ databases">
        <authorList>
            <person name="de Groot N.N."/>
        </authorList>
    </citation>
    <scope>NUCLEOTIDE SEQUENCE [LARGE SCALE GENOMIC DNA]</scope>
    <source>
        <strain evidence="8 9">DSM 21632</strain>
    </source>
</reference>
<sequence length="546" mass="62702">MNEIKCDCGHVNPYGTQLCQNCGKPLEEKGKNASMVDMRYEGAARRSQTYNKSMVDKIWNFFSSVKVGIWIIVLTLVASSIGTIFPQEMYIPNTVDPAEHYKDEYGIAGQIYYTLGFHNLYGSWWYMALIASLGISLIIASIDRVVPLYKALKNQRVPRNEAFLKRQRLFGHTTVRDADNTLDKAKAVLKGKRYNIREENGSLLAEKGRFSRWGPYVNHLGLVIFLTGAMLRFFPGMYVDDIVWVREGETEVIPGTDGQYFIENERFIVELYDENDETFQEALERAGGPTVKNFQTDAVLYKRADTSVVGTTPELEEVKEEDIRVNHPLRFDNFALYQLDYKLNELNTMTFSLDNRETGESIDTIEIDLFDPKDEYDLGDGYKVVIDSYFPNFEFNDDGEPSTTSSIPDNPAFIFQMFSPEHPDGEYSFVGIQRNEDVFKENDYQMSFRDVNTKNVTALTVRKDLTLPFIIVGASIFMIGLIQGSYWSHRRIWIKQKDKDVWIAGHANKHWESLRKDFQSLSDETGLVMPEDKLKQKNDKESEGKG</sequence>
<keyword evidence="9" id="KW-1185">Reference proteome</keyword>
<feature type="domain" description="ResB-like" evidence="7">
    <location>
        <begin position="65"/>
        <end position="425"/>
    </location>
</feature>
<feature type="transmembrane region" description="Helical" evidence="6">
    <location>
        <begin position="216"/>
        <end position="234"/>
    </location>
</feature>
<feature type="transmembrane region" description="Helical" evidence="6">
    <location>
        <begin position="67"/>
        <end position="85"/>
    </location>
</feature>
<dbReference type="AlphaFoldDB" id="A0A1G7ZLS7"/>
<feature type="transmembrane region" description="Helical" evidence="6">
    <location>
        <begin position="124"/>
        <end position="146"/>
    </location>
</feature>
<dbReference type="OrthoDB" id="9770923at2"/>
<evidence type="ECO:0000256" key="5">
    <source>
        <dbReference type="ARBA" id="ARBA00023136"/>
    </source>
</evidence>
<gene>
    <name evidence="8" type="ORF">SAMN05192534_101598</name>
</gene>
<proteinExistence type="predicted"/>
<dbReference type="PANTHER" id="PTHR31566">
    <property type="entry name" value="CYTOCHROME C BIOGENESIS PROTEIN CCS1, CHLOROPLASTIC"/>
    <property type="match status" value="1"/>
</dbReference>
<dbReference type="Proteomes" id="UP000199163">
    <property type="component" value="Unassembled WGS sequence"/>
</dbReference>
<dbReference type="STRING" id="568899.SAMN05192534_101598"/>
<protein>
    <submittedName>
        <fullName evidence="8">Cytochrome c biogenesis protein</fullName>
    </submittedName>
</protein>
<evidence type="ECO:0000256" key="2">
    <source>
        <dbReference type="ARBA" id="ARBA00022692"/>
    </source>
</evidence>
<dbReference type="Pfam" id="PF05140">
    <property type="entry name" value="ResB"/>
    <property type="match status" value="2"/>
</dbReference>
<evidence type="ECO:0000256" key="6">
    <source>
        <dbReference type="SAM" id="Phobius"/>
    </source>
</evidence>
<dbReference type="InterPro" id="IPR007816">
    <property type="entry name" value="ResB-like_domain"/>
</dbReference>
<evidence type="ECO:0000313" key="9">
    <source>
        <dbReference type="Proteomes" id="UP000199163"/>
    </source>
</evidence>
<dbReference type="InterPro" id="IPR023494">
    <property type="entry name" value="Cyt_c_bgen_Ccs1/CcsB/ResB"/>
</dbReference>
<dbReference type="EMBL" id="FNDK01000001">
    <property type="protein sequence ID" value="SDH09575.1"/>
    <property type="molecule type" value="Genomic_DNA"/>
</dbReference>
<evidence type="ECO:0000313" key="8">
    <source>
        <dbReference type="EMBL" id="SDH09575.1"/>
    </source>
</evidence>
<evidence type="ECO:0000256" key="4">
    <source>
        <dbReference type="ARBA" id="ARBA00022989"/>
    </source>
</evidence>
<dbReference type="RefSeq" id="WP_091271008.1">
    <property type="nucleotide sequence ID" value="NZ_FNDK01000001.1"/>
</dbReference>
<dbReference type="PANTHER" id="PTHR31566:SF0">
    <property type="entry name" value="CYTOCHROME C BIOGENESIS PROTEIN CCS1, CHLOROPLASTIC"/>
    <property type="match status" value="1"/>
</dbReference>
<evidence type="ECO:0000256" key="1">
    <source>
        <dbReference type="ARBA" id="ARBA00004141"/>
    </source>
</evidence>
<feature type="domain" description="ResB-like" evidence="7">
    <location>
        <begin position="439"/>
        <end position="519"/>
    </location>
</feature>
<evidence type="ECO:0000256" key="3">
    <source>
        <dbReference type="ARBA" id="ARBA00022748"/>
    </source>
</evidence>
<dbReference type="GO" id="GO:0016020">
    <property type="term" value="C:membrane"/>
    <property type="evidence" value="ECO:0007669"/>
    <property type="project" value="UniProtKB-SubCell"/>
</dbReference>
<feature type="transmembrane region" description="Helical" evidence="6">
    <location>
        <begin position="465"/>
        <end position="487"/>
    </location>
</feature>
<keyword evidence="5 6" id="KW-0472">Membrane</keyword>
<evidence type="ECO:0000259" key="7">
    <source>
        <dbReference type="Pfam" id="PF05140"/>
    </source>
</evidence>
<accession>A0A1G7ZLS7</accession>
<comment type="subcellular location">
    <subcellularLocation>
        <location evidence="1">Membrane</location>
        <topology evidence="1">Multi-pass membrane protein</topology>
    </subcellularLocation>
</comment>
<organism evidence="8 9">
    <name type="scientific">Alteribacillus persepolensis</name>
    <dbReference type="NCBI Taxonomy" id="568899"/>
    <lineage>
        <taxon>Bacteria</taxon>
        <taxon>Bacillati</taxon>
        <taxon>Bacillota</taxon>
        <taxon>Bacilli</taxon>
        <taxon>Bacillales</taxon>
        <taxon>Bacillaceae</taxon>
        <taxon>Alteribacillus</taxon>
    </lineage>
</organism>
<name>A0A1G7ZLS7_9BACI</name>
<dbReference type="GO" id="GO:0017004">
    <property type="term" value="P:cytochrome complex assembly"/>
    <property type="evidence" value="ECO:0007669"/>
    <property type="project" value="UniProtKB-KW"/>
</dbReference>
<keyword evidence="2 6" id="KW-0812">Transmembrane</keyword>